<accession>T5AJ68</accession>
<evidence type="ECO:0000313" key="2">
    <source>
        <dbReference type="Proteomes" id="UP000019374"/>
    </source>
</evidence>
<name>T5AJ68_OPHSC</name>
<reference evidence="1 2" key="1">
    <citation type="journal article" date="2013" name="Chin. Sci. Bull.">
        <title>Genome survey uncovers the secrets of sex and lifestyle in caterpillar fungus.</title>
        <authorList>
            <person name="Hu X."/>
            <person name="Zhang Y."/>
            <person name="Xiao G."/>
            <person name="Zheng P."/>
            <person name="Xia Y."/>
            <person name="Zhang X."/>
            <person name="St Leger R.J."/>
            <person name="Liu X."/>
            <person name="Wang C."/>
        </authorList>
    </citation>
    <scope>NUCLEOTIDE SEQUENCE [LARGE SCALE GENOMIC DNA]</scope>
    <source>
        <strain evidence="2">Co18 / CGMCC 3.14243</strain>
        <tissue evidence="1">Fruit-body</tissue>
    </source>
</reference>
<evidence type="ECO:0000313" key="1">
    <source>
        <dbReference type="EMBL" id="EQL01878.1"/>
    </source>
</evidence>
<dbReference type="HOGENOM" id="CLU_2776608_0_0_1"/>
<dbReference type="Proteomes" id="UP000019374">
    <property type="component" value="Unassembled WGS sequence"/>
</dbReference>
<proteinExistence type="predicted"/>
<dbReference type="AlphaFoldDB" id="T5AJ68"/>
<sequence>MVRLVTVALYDRGQFSRGNARRVFGHEAYHWGMIIMPRISQGRDCQVFEATDASEIDPVTLRLKNPAMD</sequence>
<dbReference type="OrthoDB" id="4924482at2759"/>
<gene>
    <name evidence="1" type="ORF">OCS_02402</name>
</gene>
<protein>
    <submittedName>
        <fullName evidence="1">Uncharacterized protein</fullName>
    </submittedName>
</protein>
<dbReference type="eggNOG" id="ENOG502S8D8">
    <property type="taxonomic scope" value="Eukaryota"/>
</dbReference>
<dbReference type="EMBL" id="KE652400">
    <property type="protein sequence ID" value="EQL01878.1"/>
    <property type="molecule type" value="Genomic_DNA"/>
</dbReference>
<organism evidence="1 2">
    <name type="scientific">Ophiocordyceps sinensis (strain Co18 / CGMCC 3.14243)</name>
    <name type="common">Yarsagumba caterpillar fungus</name>
    <name type="synonym">Hirsutella sinensis</name>
    <dbReference type="NCBI Taxonomy" id="911162"/>
    <lineage>
        <taxon>Eukaryota</taxon>
        <taxon>Fungi</taxon>
        <taxon>Dikarya</taxon>
        <taxon>Ascomycota</taxon>
        <taxon>Pezizomycotina</taxon>
        <taxon>Sordariomycetes</taxon>
        <taxon>Hypocreomycetidae</taxon>
        <taxon>Hypocreales</taxon>
        <taxon>Ophiocordycipitaceae</taxon>
        <taxon>Ophiocordyceps</taxon>
    </lineage>
</organism>